<evidence type="ECO:0000313" key="1">
    <source>
        <dbReference type="EMBL" id="GJM60930.1"/>
    </source>
</evidence>
<accession>A0AAN4VY38</accession>
<dbReference type="EMBL" id="BQKE01000001">
    <property type="protein sequence ID" value="GJM60930.1"/>
    <property type="molecule type" value="Genomic_DNA"/>
</dbReference>
<protein>
    <recommendedName>
        <fullName evidence="3">Nuclear transport factor 2 family protein</fullName>
    </recommendedName>
</protein>
<reference evidence="1 2" key="1">
    <citation type="submission" date="2021-12" db="EMBL/GenBank/DDBJ databases">
        <title>Genome sequencing of bacteria with rrn-lacking chromosome and rrn-plasmid.</title>
        <authorList>
            <person name="Anda M."/>
            <person name="Iwasaki W."/>
        </authorList>
    </citation>
    <scope>NUCLEOTIDE SEQUENCE [LARGE SCALE GENOMIC DNA]</scope>
    <source>
        <strain evidence="1 2">NBRC 15940</strain>
    </source>
</reference>
<name>A0AAN4VY38_9BACT</name>
<dbReference type="AlphaFoldDB" id="A0AAN4VY38"/>
<evidence type="ECO:0000313" key="2">
    <source>
        <dbReference type="Proteomes" id="UP001310022"/>
    </source>
</evidence>
<dbReference type="Proteomes" id="UP001310022">
    <property type="component" value="Unassembled WGS sequence"/>
</dbReference>
<proteinExistence type="predicted"/>
<dbReference type="SUPFAM" id="SSF54427">
    <property type="entry name" value="NTF2-like"/>
    <property type="match status" value="1"/>
</dbReference>
<gene>
    <name evidence="1" type="ORF">PEDI_14820</name>
</gene>
<sequence>MGQNPSNKDYENPEKLALALLETISGKKGEPRDWERFQNLFTPDAQLHAIRLKGDSIIHQSFSVEEFIERTKPFYSANGFREYAFETEVKSFGHIAQVFQPYGASVEGKGEIARGVSVYEMVFKKGRWWISYLNYEAESEKVRLNIKK</sequence>
<dbReference type="InterPro" id="IPR032710">
    <property type="entry name" value="NTF2-like_dom_sf"/>
</dbReference>
<organism evidence="1 2">
    <name type="scientific">Persicobacter diffluens</name>
    <dbReference type="NCBI Taxonomy" id="981"/>
    <lineage>
        <taxon>Bacteria</taxon>
        <taxon>Pseudomonadati</taxon>
        <taxon>Bacteroidota</taxon>
        <taxon>Cytophagia</taxon>
        <taxon>Cytophagales</taxon>
        <taxon>Persicobacteraceae</taxon>
        <taxon>Persicobacter</taxon>
    </lineage>
</organism>
<keyword evidence="2" id="KW-1185">Reference proteome</keyword>
<comment type="caution">
    <text evidence="1">The sequence shown here is derived from an EMBL/GenBank/DDBJ whole genome shotgun (WGS) entry which is preliminary data.</text>
</comment>
<evidence type="ECO:0008006" key="3">
    <source>
        <dbReference type="Google" id="ProtNLM"/>
    </source>
</evidence>